<dbReference type="WBParaSite" id="ES5_v2.g334.t1">
    <property type="protein sequence ID" value="ES5_v2.g334.t1"/>
    <property type="gene ID" value="ES5_v2.g334"/>
</dbReference>
<evidence type="ECO:0000313" key="2">
    <source>
        <dbReference type="WBParaSite" id="ES5_v2.g334.t1"/>
    </source>
</evidence>
<sequence>MSTRRSTAKSEIDVGSTLSKKPRKKKEINNNNDMEAGKQSSMTSCHERSSQSSTQTKRTKRKKDGTKNDPDDNNNNNNEEKDKEKERSNRNDSFSNEAKIAMKQFSYQIVQSGLHHLRVQYNELKAFVPADPSKKHFEANLTKCRYKDVPCWDKTRIVLSWPPGVPNDFVHANRISHELLEAQQFICCQGPLPDTVADMWRCLWQENVKQVIMLCCCQEMGKNKCAQYWPSTVGEKMTFHGLTIRCEKVDASDRSFVYTKLSLTLDGKTRTLDHRQWRTWPDKSVPKTPMAPFRLLQHTRKYPQNPTVIHCSAGVGRTGTLLMIEIMYRSLIKGKIPDVPQLVKDVRSQRSQAVQTEDQYLYCHYAILQLLHIKKIAPSHFIKHFIREYENYLKLLNDVGGKNLPLQATPLPQPCANCTKLAAHMNDVKPAGATAAADSPPSESRNEKKEESKRENGGAAAGKNDAERKANLLKQLKTQKEKKREQVPEQQQLPPQTPPSPVVEAVNQTCVTTEDVKAPESPLQQNNNNNVVQQGNEQKPVASQTPPSPIQPEENIQSSSPPPPSLPSPAAATKLSNEKFVEKKAPPPAAAAPPPQQPPQSQAQQQQNKQSAAASEPQQSVPPSQQQVPPQCPPSEPQQQQKFRYTPAHTYTIKQAGNEKVIVYHRNANQPFVKALASPAGTQQQVCLVQQPPNSPTPQPQPQQNPSNPAVEKKEQNPPPPNQSAAPPPQQQKI</sequence>
<organism evidence="1 2">
    <name type="scientific">Panagrolaimus sp. ES5</name>
    <dbReference type="NCBI Taxonomy" id="591445"/>
    <lineage>
        <taxon>Eukaryota</taxon>
        <taxon>Metazoa</taxon>
        <taxon>Ecdysozoa</taxon>
        <taxon>Nematoda</taxon>
        <taxon>Chromadorea</taxon>
        <taxon>Rhabditida</taxon>
        <taxon>Tylenchina</taxon>
        <taxon>Panagrolaimomorpha</taxon>
        <taxon>Panagrolaimoidea</taxon>
        <taxon>Panagrolaimidae</taxon>
        <taxon>Panagrolaimus</taxon>
    </lineage>
</organism>
<accession>A0AC34GN55</accession>
<proteinExistence type="predicted"/>
<reference evidence="2" key="1">
    <citation type="submission" date="2022-11" db="UniProtKB">
        <authorList>
            <consortium name="WormBaseParasite"/>
        </authorList>
    </citation>
    <scope>IDENTIFICATION</scope>
</reference>
<evidence type="ECO:0000313" key="1">
    <source>
        <dbReference type="Proteomes" id="UP000887579"/>
    </source>
</evidence>
<protein>
    <submittedName>
        <fullName evidence="2">Uncharacterized protein</fullName>
    </submittedName>
</protein>
<dbReference type="Proteomes" id="UP000887579">
    <property type="component" value="Unplaced"/>
</dbReference>
<name>A0AC34GN55_9BILA</name>